<dbReference type="AlphaFoldDB" id="G8R2V6"/>
<evidence type="ECO:0000313" key="4">
    <source>
        <dbReference type="Proteomes" id="UP000005631"/>
    </source>
</evidence>
<name>G8R2V6_OWEHD</name>
<proteinExistence type="predicted"/>
<keyword evidence="4" id="KW-1185">Reference proteome</keyword>
<dbReference type="RefSeq" id="WP_014202304.1">
    <property type="nucleotide sequence ID" value="NC_016599.1"/>
</dbReference>
<organism evidence="3 4">
    <name type="scientific">Owenweeksia hongkongensis (strain DSM 17368 / CIP 108786 / JCM 12287 / NRRL B-23963 / UST20020801)</name>
    <dbReference type="NCBI Taxonomy" id="926562"/>
    <lineage>
        <taxon>Bacteria</taxon>
        <taxon>Pseudomonadati</taxon>
        <taxon>Bacteroidota</taxon>
        <taxon>Flavobacteriia</taxon>
        <taxon>Flavobacteriales</taxon>
        <taxon>Owenweeksiaceae</taxon>
        <taxon>Owenweeksia</taxon>
    </lineage>
</organism>
<feature type="domain" description="DUF4296" evidence="2">
    <location>
        <begin position="27"/>
        <end position="109"/>
    </location>
</feature>
<gene>
    <name evidence="3" type="ordered locus">Oweho_1971</name>
</gene>
<dbReference type="Proteomes" id="UP000005631">
    <property type="component" value="Chromosome"/>
</dbReference>
<sequence length="156" mass="17364">MNLTAKLIPIVLFALVSCGNPVEVIVPEGTVSDSMMVKILTDFHLVEGAKVGNKIMGDTIPATVYTAKVYQKYNLTEAEFEKSFRFYTSNPDLMEGIYEKVIENLNKIEATAPRSSVQDDIMREQTTIARPLSDITKKVKAQNDSLNDSTKKGQEE</sequence>
<dbReference type="HOGENOM" id="CLU_1684829_0_0_10"/>
<accession>G8R2V6</accession>
<dbReference type="EMBL" id="CP003156">
    <property type="protein sequence ID" value="AEV32950.1"/>
    <property type="molecule type" value="Genomic_DNA"/>
</dbReference>
<feature type="region of interest" description="Disordered" evidence="1">
    <location>
        <begin position="132"/>
        <end position="156"/>
    </location>
</feature>
<reference evidence="3 4" key="1">
    <citation type="journal article" date="2012" name="Stand. Genomic Sci.">
        <title>Genome sequence of the orange-pigmented seawater bacterium Owenweeksia hongkongensis type strain (UST20020801(T)).</title>
        <authorList>
            <person name="Riedel T."/>
            <person name="Held B."/>
            <person name="Nolan M."/>
            <person name="Lucas S."/>
            <person name="Lapidus A."/>
            <person name="Tice H."/>
            <person name="Del Rio T.G."/>
            <person name="Cheng J.F."/>
            <person name="Han C."/>
            <person name="Tapia R."/>
            <person name="Goodwin L.A."/>
            <person name="Pitluck S."/>
            <person name="Liolios K."/>
            <person name="Mavromatis K."/>
            <person name="Pagani I."/>
            <person name="Ivanova N."/>
            <person name="Mikhailova N."/>
            <person name="Pati A."/>
            <person name="Chen A."/>
            <person name="Palaniappan K."/>
            <person name="Rohde M."/>
            <person name="Tindall B.J."/>
            <person name="Detter J.C."/>
            <person name="Goker M."/>
            <person name="Woyke T."/>
            <person name="Bristow J."/>
            <person name="Eisen J.A."/>
            <person name="Markowitz V."/>
            <person name="Hugenholtz P."/>
            <person name="Klenk H.P."/>
            <person name="Kyrpides N.C."/>
        </authorList>
    </citation>
    <scope>NUCLEOTIDE SEQUENCE</scope>
    <source>
        <strain evidence="4">DSM 17368 / JCM 12287 / NRRL B-23963</strain>
    </source>
</reference>
<dbReference type="eggNOG" id="ENOG5033DU3">
    <property type="taxonomic scope" value="Bacteria"/>
</dbReference>
<dbReference type="KEGG" id="oho:Oweho_1971"/>
<dbReference type="STRING" id="926562.Oweho_1971"/>
<dbReference type="Pfam" id="PF14129">
    <property type="entry name" value="DUF4296"/>
    <property type="match status" value="1"/>
</dbReference>
<evidence type="ECO:0000259" key="2">
    <source>
        <dbReference type="Pfam" id="PF14129"/>
    </source>
</evidence>
<protein>
    <recommendedName>
        <fullName evidence="2">DUF4296 domain-containing protein</fullName>
    </recommendedName>
</protein>
<dbReference type="InterPro" id="IPR025381">
    <property type="entry name" value="DUF4296"/>
</dbReference>
<evidence type="ECO:0000256" key="1">
    <source>
        <dbReference type="SAM" id="MobiDB-lite"/>
    </source>
</evidence>
<dbReference type="PROSITE" id="PS51257">
    <property type="entry name" value="PROKAR_LIPOPROTEIN"/>
    <property type="match status" value="1"/>
</dbReference>
<evidence type="ECO:0000313" key="3">
    <source>
        <dbReference type="EMBL" id="AEV32950.1"/>
    </source>
</evidence>